<dbReference type="Pfam" id="PF25155">
    <property type="entry name" value="NTF2_YvbJ"/>
    <property type="match status" value="1"/>
</dbReference>
<organism evidence="3 4">
    <name type="scientific">Enterococcus devriesei</name>
    <dbReference type="NCBI Taxonomy" id="319970"/>
    <lineage>
        <taxon>Bacteria</taxon>
        <taxon>Bacillati</taxon>
        <taxon>Bacillota</taxon>
        <taxon>Bacilli</taxon>
        <taxon>Lactobacillales</taxon>
        <taxon>Enterococcaceae</taxon>
        <taxon>Enterococcus</taxon>
    </lineage>
</organism>
<feature type="domain" description="YvbJ-like NTF2-like" evidence="2">
    <location>
        <begin position="195"/>
        <end position="310"/>
    </location>
</feature>
<proteinExistence type="predicted"/>
<keyword evidence="4" id="KW-1185">Reference proteome</keyword>
<protein>
    <recommendedName>
        <fullName evidence="2">YvbJ-like NTF2-like domain-containing protein</fullName>
    </recommendedName>
</protein>
<dbReference type="Proteomes" id="UP000183700">
    <property type="component" value="Unassembled WGS sequence"/>
</dbReference>
<sequence length="348" mass="40134">MIVLGIAAAVTGYSSYKNGEEATVERLAQALLKNDQTMIKKSMPTFSTKQKISTGTRKMFQHQIRKLKSKEQVVAFLKDEDHFSIKKGASLFEPAKIYPIPRTIELELPQEASLKARLQGRPIVGNYDEDWRKVTFGPFLSGEYELTYELTHPKFGRHKTKERIDLKKTDQRVIIKENNLYDGNAAFQQHLLASAVNYFDSMNEAIRNDLNVSRMAASKEHKEKLQQSFEKLKPYMENFQQSFQTIQIDCDSIAVNRAQTKVQLDLYVDLKRSMKLIEETGIDEALVSDKQNAIAHFLYDEEQKKWLIDELIFDTFQQDPEKWEQSKSYRGQAEKTAQWSKTSGGNVV</sequence>
<evidence type="ECO:0000259" key="2">
    <source>
        <dbReference type="Pfam" id="PF25155"/>
    </source>
</evidence>
<dbReference type="EMBL" id="JXKM01000011">
    <property type="protein sequence ID" value="OJG34896.1"/>
    <property type="molecule type" value="Genomic_DNA"/>
</dbReference>
<dbReference type="AlphaFoldDB" id="A0A1L8SSE5"/>
<accession>A0A1L8SSE5</accession>
<reference evidence="3 4" key="1">
    <citation type="submission" date="2014-12" db="EMBL/GenBank/DDBJ databases">
        <title>Draft genome sequences of 29 type strains of Enterococci.</title>
        <authorList>
            <person name="Zhong Z."/>
            <person name="Sun Z."/>
            <person name="Liu W."/>
            <person name="Zhang W."/>
            <person name="Zhang H."/>
        </authorList>
    </citation>
    <scope>NUCLEOTIDE SEQUENCE [LARGE SCALE GENOMIC DNA]</scope>
    <source>
        <strain evidence="3 4">DSM 22802</strain>
    </source>
</reference>
<dbReference type="STRING" id="319970.RV00_GL000613"/>
<feature type="compositionally biased region" description="Polar residues" evidence="1">
    <location>
        <begin position="335"/>
        <end position="348"/>
    </location>
</feature>
<feature type="region of interest" description="Disordered" evidence="1">
    <location>
        <begin position="328"/>
        <end position="348"/>
    </location>
</feature>
<evidence type="ECO:0000313" key="3">
    <source>
        <dbReference type="EMBL" id="OJG34896.1"/>
    </source>
</evidence>
<dbReference type="InterPro" id="IPR056902">
    <property type="entry name" value="NTF2_YvbJ"/>
</dbReference>
<evidence type="ECO:0000313" key="4">
    <source>
        <dbReference type="Proteomes" id="UP000183700"/>
    </source>
</evidence>
<evidence type="ECO:0000256" key="1">
    <source>
        <dbReference type="SAM" id="MobiDB-lite"/>
    </source>
</evidence>
<gene>
    <name evidence="3" type="ORF">RV00_GL000613</name>
</gene>
<name>A0A1L8SSE5_9ENTE</name>
<comment type="caution">
    <text evidence="3">The sequence shown here is derived from an EMBL/GenBank/DDBJ whole genome shotgun (WGS) entry which is preliminary data.</text>
</comment>